<dbReference type="Pfam" id="PF09976">
    <property type="entry name" value="TPR_21"/>
    <property type="match status" value="1"/>
</dbReference>
<keyword evidence="1" id="KW-0812">Transmembrane</keyword>
<keyword evidence="4" id="KW-1185">Reference proteome</keyword>
<dbReference type="STRING" id="198092.SAMN02745194_00091"/>
<gene>
    <name evidence="3" type="ORF">SAMN02745194_00091</name>
</gene>
<keyword evidence="1" id="KW-0472">Membrane</keyword>
<evidence type="ECO:0000313" key="3">
    <source>
        <dbReference type="EMBL" id="SHI34651.1"/>
    </source>
</evidence>
<reference evidence="3 4" key="1">
    <citation type="submission" date="2016-11" db="EMBL/GenBank/DDBJ databases">
        <authorList>
            <person name="Jaros S."/>
            <person name="Januszkiewicz K."/>
            <person name="Wedrychowicz H."/>
        </authorList>
    </citation>
    <scope>NUCLEOTIDE SEQUENCE [LARGE SCALE GENOMIC DNA]</scope>
    <source>
        <strain evidence="3 4">DSM 14916</strain>
    </source>
</reference>
<evidence type="ECO:0000313" key="4">
    <source>
        <dbReference type="Proteomes" id="UP000184387"/>
    </source>
</evidence>
<proteinExistence type="predicted"/>
<dbReference type="AlphaFoldDB" id="A0A1M6AE21"/>
<accession>A0A1M6AE21</accession>
<organism evidence="3 4">
    <name type="scientific">Muricoccus roseus</name>
    <dbReference type="NCBI Taxonomy" id="198092"/>
    <lineage>
        <taxon>Bacteria</taxon>
        <taxon>Pseudomonadati</taxon>
        <taxon>Pseudomonadota</taxon>
        <taxon>Alphaproteobacteria</taxon>
        <taxon>Acetobacterales</taxon>
        <taxon>Roseomonadaceae</taxon>
        <taxon>Muricoccus</taxon>
    </lineage>
</organism>
<feature type="domain" description="Ancillary SecYEG translocon subunit/Cell division coordinator CpoB TPR" evidence="2">
    <location>
        <begin position="23"/>
        <end position="189"/>
    </location>
</feature>
<dbReference type="InterPro" id="IPR018704">
    <property type="entry name" value="SecYEG/CpoB_TPR"/>
</dbReference>
<protein>
    <recommendedName>
        <fullName evidence="2">Ancillary SecYEG translocon subunit/Cell division coordinator CpoB TPR domain-containing protein</fullName>
    </recommendedName>
</protein>
<name>A0A1M6AE21_9PROT</name>
<dbReference type="RefSeq" id="WP_073130112.1">
    <property type="nucleotide sequence ID" value="NZ_FQZF01000002.1"/>
</dbReference>
<evidence type="ECO:0000259" key="2">
    <source>
        <dbReference type="Pfam" id="PF09976"/>
    </source>
</evidence>
<keyword evidence="1" id="KW-1133">Transmembrane helix</keyword>
<sequence length="217" mass="23343">MPDIFDEVQEDLRAERARQLGMRYGGAAAALALVAVLGVAGWQGWRWYQTREAEAAANAFLVVHRETEQQGADLKAAAARFDDIATRAPDGYRTLARLRAAALKSETGDLPGALAEWDAVSNDRGADPLYRDLASLNWVLHGLDSQDPALLAARVTPLAAEGSPWRASARELQALVAIRQGNAAEARRILQGLTADSAAPQALRDRATRVLAQLPNA</sequence>
<dbReference type="OrthoDB" id="7173339at2"/>
<evidence type="ECO:0000256" key="1">
    <source>
        <dbReference type="SAM" id="Phobius"/>
    </source>
</evidence>
<dbReference type="Proteomes" id="UP000184387">
    <property type="component" value="Unassembled WGS sequence"/>
</dbReference>
<feature type="transmembrane region" description="Helical" evidence="1">
    <location>
        <begin position="20"/>
        <end position="42"/>
    </location>
</feature>
<dbReference type="EMBL" id="FQZF01000002">
    <property type="protein sequence ID" value="SHI34651.1"/>
    <property type="molecule type" value="Genomic_DNA"/>
</dbReference>